<sequence>MITTKTLPRQAEATDGLTGRKFSKAKIIAGRLGVCTRTIFRWADDGKIARHKINARVVLFDETEVMELIRSARVGGVL</sequence>
<name>A0A290QKE3_9BACT</name>
<dbReference type="AlphaFoldDB" id="A0A290QKE3"/>
<protein>
    <recommendedName>
        <fullName evidence="3">Helix-turn-helix domain-containing protein</fullName>
    </recommendedName>
</protein>
<organism evidence="1 2">
    <name type="scientific">Nibricoccus aquaticus</name>
    <dbReference type="NCBI Taxonomy" id="2576891"/>
    <lineage>
        <taxon>Bacteria</taxon>
        <taxon>Pseudomonadati</taxon>
        <taxon>Verrucomicrobiota</taxon>
        <taxon>Opitutia</taxon>
        <taxon>Opitutales</taxon>
        <taxon>Opitutaceae</taxon>
        <taxon>Nibricoccus</taxon>
    </lineage>
</organism>
<dbReference type="KEGG" id="vbh:CMV30_13005"/>
<evidence type="ECO:0000313" key="2">
    <source>
        <dbReference type="Proteomes" id="UP000217265"/>
    </source>
</evidence>
<gene>
    <name evidence="1" type="ORF">CMV30_13005</name>
</gene>
<dbReference type="InterPro" id="IPR009061">
    <property type="entry name" value="DNA-bd_dom_put_sf"/>
</dbReference>
<evidence type="ECO:0008006" key="3">
    <source>
        <dbReference type="Google" id="ProtNLM"/>
    </source>
</evidence>
<reference evidence="1 2" key="1">
    <citation type="submission" date="2017-09" db="EMBL/GenBank/DDBJ databases">
        <title>Complete genome sequence of Verrucomicrobial strain HZ-65, isolated from freshwater.</title>
        <authorList>
            <person name="Choi A."/>
        </authorList>
    </citation>
    <scope>NUCLEOTIDE SEQUENCE [LARGE SCALE GENOMIC DNA]</scope>
    <source>
        <strain evidence="1 2">HZ-65</strain>
    </source>
</reference>
<dbReference type="Proteomes" id="UP000217265">
    <property type="component" value="Chromosome"/>
</dbReference>
<dbReference type="SUPFAM" id="SSF46955">
    <property type="entry name" value="Putative DNA-binding domain"/>
    <property type="match status" value="1"/>
</dbReference>
<dbReference type="OrthoDB" id="1525365at2"/>
<evidence type="ECO:0000313" key="1">
    <source>
        <dbReference type="EMBL" id="ATC64811.1"/>
    </source>
</evidence>
<proteinExistence type="predicted"/>
<keyword evidence="2" id="KW-1185">Reference proteome</keyword>
<accession>A0A290QKE3</accession>
<dbReference type="EMBL" id="CP023344">
    <property type="protein sequence ID" value="ATC64811.1"/>
    <property type="molecule type" value="Genomic_DNA"/>
</dbReference>
<dbReference type="RefSeq" id="WP_096056442.1">
    <property type="nucleotide sequence ID" value="NZ_CP023344.1"/>
</dbReference>